<evidence type="ECO:0000256" key="2">
    <source>
        <dbReference type="SAM" id="MobiDB-lite"/>
    </source>
</evidence>
<keyword evidence="5" id="KW-1185">Reference proteome</keyword>
<keyword evidence="1" id="KW-0863">Zinc-finger</keyword>
<evidence type="ECO:0000256" key="1">
    <source>
        <dbReference type="PROSITE-ProRule" id="PRU00024"/>
    </source>
</evidence>
<evidence type="ECO:0000313" key="4">
    <source>
        <dbReference type="EMBL" id="KAI5070999.1"/>
    </source>
</evidence>
<evidence type="ECO:0000313" key="5">
    <source>
        <dbReference type="Proteomes" id="UP000886520"/>
    </source>
</evidence>
<keyword evidence="1" id="KW-0862">Zinc</keyword>
<feature type="domain" description="B box-type" evidence="3">
    <location>
        <begin position="20"/>
        <end position="64"/>
    </location>
</feature>
<organism evidence="4 5">
    <name type="scientific">Adiantum capillus-veneris</name>
    <name type="common">Maidenhair fern</name>
    <dbReference type="NCBI Taxonomy" id="13818"/>
    <lineage>
        <taxon>Eukaryota</taxon>
        <taxon>Viridiplantae</taxon>
        <taxon>Streptophyta</taxon>
        <taxon>Embryophyta</taxon>
        <taxon>Tracheophyta</taxon>
        <taxon>Polypodiopsida</taxon>
        <taxon>Polypodiidae</taxon>
        <taxon>Polypodiales</taxon>
        <taxon>Pteridineae</taxon>
        <taxon>Pteridaceae</taxon>
        <taxon>Vittarioideae</taxon>
        <taxon>Adiantum</taxon>
    </lineage>
</organism>
<gene>
    <name evidence="4" type="ORF">GOP47_0013250</name>
</gene>
<dbReference type="OrthoDB" id="1908108at2759"/>
<protein>
    <recommendedName>
        <fullName evidence="3">B box-type domain-containing protein</fullName>
    </recommendedName>
</protein>
<dbReference type="GO" id="GO:0008270">
    <property type="term" value="F:zinc ion binding"/>
    <property type="evidence" value="ECO:0007669"/>
    <property type="project" value="UniProtKB-KW"/>
</dbReference>
<name>A0A9D4UN64_ADICA</name>
<keyword evidence="1" id="KW-0479">Metal-binding</keyword>
<reference evidence="4" key="1">
    <citation type="submission" date="2021-01" db="EMBL/GenBank/DDBJ databases">
        <title>Adiantum capillus-veneris genome.</title>
        <authorList>
            <person name="Fang Y."/>
            <person name="Liao Q."/>
        </authorList>
    </citation>
    <scope>NUCLEOTIDE SEQUENCE</scope>
    <source>
        <strain evidence="4">H3</strain>
        <tissue evidence="4">Leaf</tissue>
    </source>
</reference>
<dbReference type="AlphaFoldDB" id="A0A9D4UN64"/>
<feature type="compositionally biased region" description="Low complexity" evidence="2">
    <location>
        <begin position="209"/>
        <end position="218"/>
    </location>
</feature>
<sequence length="294" mass="32650">MVGYNCLQKPTWLDGLLKEKFFSACAAHSNSKKNERNIYCLGCSVAICQHCLPHHPQSHKLLQIRRYVYHDVIRMQDIQKLIDCALVQPYIINSAKVVFLNQRPQPRPPKVQGNVCETCERSLQDSYKYCCLACKVEAAINRSSDLPRLLRPGYSSQIVDLNASSSSSLASPSESVSGTTKGDTCTVEDDEEQEQLSPNSIFGGPNLNSPTSSSSIATESSSWDSRAIKLHTSKHNTNANTLSRNICVFSSCKEQSLKQCNKISLMCASQEATFGTLLPCLKRRKGIPRRSPIF</sequence>
<dbReference type="PANTHER" id="PTHR31065">
    <property type="entry name" value="PLATZ TRANSCRIPTION FACTOR FAMILY PROTEIN"/>
    <property type="match status" value="1"/>
</dbReference>
<dbReference type="EMBL" id="JABFUD020000013">
    <property type="protein sequence ID" value="KAI5070999.1"/>
    <property type="molecule type" value="Genomic_DNA"/>
</dbReference>
<dbReference type="Pfam" id="PF04640">
    <property type="entry name" value="PLATZ"/>
    <property type="match status" value="1"/>
</dbReference>
<feature type="compositionally biased region" description="Low complexity" evidence="2">
    <location>
        <begin position="165"/>
        <end position="177"/>
    </location>
</feature>
<accession>A0A9D4UN64</accession>
<comment type="caution">
    <text evidence="4">The sequence shown here is derived from an EMBL/GenBank/DDBJ whole genome shotgun (WGS) entry which is preliminary data.</text>
</comment>
<dbReference type="PANTHER" id="PTHR31065:SF1">
    <property type="entry name" value="OS09G0116050 PROTEIN"/>
    <property type="match status" value="1"/>
</dbReference>
<feature type="region of interest" description="Disordered" evidence="2">
    <location>
        <begin position="165"/>
        <end position="218"/>
    </location>
</feature>
<proteinExistence type="predicted"/>
<dbReference type="Proteomes" id="UP000886520">
    <property type="component" value="Chromosome 13"/>
</dbReference>
<evidence type="ECO:0000259" key="3">
    <source>
        <dbReference type="PROSITE" id="PS50119"/>
    </source>
</evidence>
<dbReference type="InterPro" id="IPR006734">
    <property type="entry name" value="PLATZ"/>
</dbReference>
<dbReference type="InterPro" id="IPR000315">
    <property type="entry name" value="Znf_B-box"/>
</dbReference>
<dbReference type="PROSITE" id="PS50119">
    <property type="entry name" value="ZF_BBOX"/>
    <property type="match status" value="1"/>
</dbReference>